<dbReference type="Gene3D" id="2.60.40.640">
    <property type="match status" value="1"/>
</dbReference>
<dbReference type="AlphaFoldDB" id="A0A4R0RE50"/>
<keyword evidence="3" id="KW-1185">Reference proteome</keyword>
<protein>
    <recommendedName>
        <fullName evidence="4">Arrestin-like N-terminal domain-containing protein</fullName>
    </recommendedName>
</protein>
<proteinExistence type="predicted"/>
<comment type="caution">
    <text evidence="2">The sequence shown here is derived from an EMBL/GenBank/DDBJ whole genome shotgun (WGS) entry which is preliminary data.</text>
</comment>
<gene>
    <name evidence="2" type="ORF">EIP91_003360</name>
</gene>
<evidence type="ECO:0008006" key="4">
    <source>
        <dbReference type="Google" id="ProtNLM"/>
    </source>
</evidence>
<dbReference type="EMBL" id="RWJN01000204">
    <property type="protein sequence ID" value="TCD64993.1"/>
    <property type="molecule type" value="Genomic_DNA"/>
</dbReference>
<dbReference type="STRING" id="92696.A0A4R0RE50"/>
<evidence type="ECO:0000313" key="3">
    <source>
        <dbReference type="Proteomes" id="UP000292702"/>
    </source>
</evidence>
<organism evidence="2 3">
    <name type="scientific">Steccherinum ochraceum</name>
    <dbReference type="NCBI Taxonomy" id="92696"/>
    <lineage>
        <taxon>Eukaryota</taxon>
        <taxon>Fungi</taxon>
        <taxon>Dikarya</taxon>
        <taxon>Basidiomycota</taxon>
        <taxon>Agaricomycotina</taxon>
        <taxon>Agaricomycetes</taxon>
        <taxon>Polyporales</taxon>
        <taxon>Steccherinaceae</taxon>
        <taxon>Steccherinum</taxon>
    </lineage>
</organism>
<accession>A0A4R0RE50</accession>
<dbReference type="InterPro" id="IPR014752">
    <property type="entry name" value="Arrestin-like_C"/>
</dbReference>
<evidence type="ECO:0000256" key="1">
    <source>
        <dbReference type="SAM" id="MobiDB-lite"/>
    </source>
</evidence>
<name>A0A4R0RE50_9APHY</name>
<reference evidence="2 3" key="1">
    <citation type="submission" date="2018-11" db="EMBL/GenBank/DDBJ databases">
        <title>Genome assembly of Steccherinum ochraceum LE-BIN_3174, the white-rot fungus of the Steccherinaceae family (The Residual Polyporoid clade, Polyporales, Basidiomycota).</title>
        <authorList>
            <person name="Fedorova T.V."/>
            <person name="Glazunova O.A."/>
            <person name="Landesman E.O."/>
            <person name="Moiseenko K.V."/>
            <person name="Psurtseva N.V."/>
            <person name="Savinova O.S."/>
            <person name="Shakhova N.V."/>
            <person name="Tyazhelova T.V."/>
            <person name="Vasina D.V."/>
        </authorList>
    </citation>
    <scope>NUCLEOTIDE SEQUENCE [LARGE SCALE GENOMIC DNA]</scope>
    <source>
        <strain evidence="2 3">LE-BIN_3174</strain>
    </source>
</reference>
<dbReference type="Proteomes" id="UP000292702">
    <property type="component" value="Unassembled WGS sequence"/>
</dbReference>
<evidence type="ECO:0000313" key="2">
    <source>
        <dbReference type="EMBL" id="TCD64993.1"/>
    </source>
</evidence>
<sequence>MVRSRAGSPSHLPSIFEGEDITGVVSLDLPREDSIKAITVTIVGQITTSATDVYPFLTLSQDLWKAETGHPHPQAGIVFNGKLSGQFQWPFNLAIPPTVDLVSASGMQETFRIPPSFSERLTRIHIQYQLIARFRRGKFRVDRDTVFSFTPFIYPEPFSQARQAAYRHNHPVPGPDLDPAGWIAMESIAVRGSIFNARAVDAVCTLSLAKPLMYTRGTVIPCSITIDCTDTQALDLLSMPQAVDVRLLRHISKAPADLSAGAAGPSTYGVEFEKTTVEIKTATWWPTSDIPHRRVLSGEIHLPKDLKPNCRVGKFNLYYTVEMFSLRAVTFSPYDTTTNALQVQPVDIATAYASGPRPRIYSPSPPPGYDDAGSTSRFSADSSSFRSPV</sequence>
<dbReference type="OrthoDB" id="3261578at2759"/>
<feature type="region of interest" description="Disordered" evidence="1">
    <location>
        <begin position="354"/>
        <end position="389"/>
    </location>
</feature>
<feature type="compositionally biased region" description="Low complexity" evidence="1">
    <location>
        <begin position="374"/>
        <end position="389"/>
    </location>
</feature>